<comment type="subcellular location">
    <subcellularLocation>
        <location evidence="1">Membrane</location>
        <topology evidence="1">Multi-pass membrane protein</topology>
    </subcellularLocation>
</comment>
<keyword evidence="5 6" id="KW-0472">Membrane</keyword>
<evidence type="ECO:0000256" key="5">
    <source>
        <dbReference type="ARBA" id="ARBA00023136"/>
    </source>
</evidence>
<evidence type="ECO:0000256" key="3">
    <source>
        <dbReference type="ARBA" id="ARBA00022692"/>
    </source>
</evidence>
<proteinExistence type="inferred from homology"/>
<gene>
    <name evidence="7" type="ORF">H9777_00970</name>
</gene>
<dbReference type="CDD" id="cd10432">
    <property type="entry name" value="BI-1-like_bacterial"/>
    <property type="match status" value="1"/>
</dbReference>
<comment type="similarity">
    <text evidence="2 6">Belongs to the BI1 family.</text>
</comment>
<feature type="transmembrane region" description="Helical" evidence="6">
    <location>
        <begin position="90"/>
        <end position="109"/>
    </location>
</feature>
<dbReference type="PANTHER" id="PTHR23291:SF50">
    <property type="entry name" value="PROTEIN LIFEGUARD 4"/>
    <property type="match status" value="1"/>
</dbReference>
<name>A0A948T9B5_9BACT</name>
<dbReference type="Proteomes" id="UP000783796">
    <property type="component" value="Unassembled WGS sequence"/>
</dbReference>
<evidence type="ECO:0000256" key="6">
    <source>
        <dbReference type="RuleBase" id="RU004379"/>
    </source>
</evidence>
<dbReference type="AlphaFoldDB" id="A0A948T9B5"/>
<dbReference type="Pfam" id="PF01027">
    <property type="entry name" value="Bax1-I"/>
    <property type="match status" value="1"/>
</dbReference>
<accession>A0A948T9B5</accession>
<feature type="transmembrane region" description="Helical" evidence="6">
    <location>
        <begin position="115"/>
        <end position="136"/>
    </location>
</feature>
<keyword evidence="3 6" id="KW-0812">Transmembrane</keyword>
<dbReference type="EMBL" id="JAHLFW010000008">
    <property type="protein sequence ID" value="MBU3836903.1"/>
    <property type="molecule type" value="Genomic_DNA"/>
</dbReference>
<reference evidence="7" key="1">
    <citation type="journal article" date="2021" name="PeerJ">
        <title>Extensive microbial diversity within the chicken gut microbiome revealed by metagenomics and culture.</title>
        <authorList>
            <person name="Gilroy R."/>
            <person name="Ravi A."/>
            <person name="Getino M."/>
            <person name="Pursley I."/>
            <person name="Horton D.L."/>
            <person name="Alikhan N.F."/>
            <person name="Baker D."/>
            <person name="Gharbi K."/>
            <person name="Hall N."/>
            <person name="Watson M."/>
            <person name="Adriaenssens E.M."/>
            <person name="Foster-Nyarko E."/>
            <person name="Jarju S."/>
            <person name="Secka A."/>
            <person name="Antonio M."/>
            <person name="Oren A."/>
            <person name="Chaudhuri R.R."/>
            <person name="La Ragione R."/>
            <person name="Hildebrand F."/>
            <person name="Pallen M.J."/>
        </authorList>
    </citation>
    <scope>NUCLEOTIDE SEQUENCE</scope>
    <source>
        <strain evidence="7">G4-2901</strain>
    </source>
</reference>
<feature type="transmembrane region" description="Helical" evidence="6">
    <location>
        <begin position="210"/>
        <end position="230"/>
    </location>
</feature>
<feature type="transmembrane region" description="Helical" evidence="6">
    <location>
        <begin position="171"/>
        <end position="189"/>
    </location>
</feature>
<evidence type="ECO:0000313" key="8">
    <source>
        <dbReference type="Proteomes" id="UP000783796"/>
    </source>
</evidence>
<sequence length="237" mass="26435">MNILESKNLIQDSYKSKVAQNALMRSVYTWMTLALAITGLTAMYMAKSMTVLNLMTQNSMMFWGILIAEVVLVMYMTARINKISFTTATLLFIAYSILNGMTLSILFLVYTMSSIATTFFVTAGTFGAMAIFGYVTKKDLTRIGNLCIMGVIGIIIASLVNMFLHNSMMDMIISYVGVLLFVGLTAYDAQKIKRLLSADDIEVNESTQKIALLGALTLYLDFINLFIYLLRILGDRK</sequence>
<dbReference type="PANTHER" id="PTHR23291">
    <property type="entry name" value="BAX INHIBITOR-RELATED"/>
    <property type="match status" value="1"/>
</dbReference>
<evidence type="ECO:0000256" key="4">
    <source>
        <dbReference type="ARBA" id="ARBA00022989"/>
    </source>
</evidence>
<evidence type="ECO:0000256" key="2">
    <source>
        <dbReference type="ARBA" id="ARBA00010350"/>
    </source>
</evidence>
<feature type="transmembrane region" description="Helical" evidence="6">
    <location>
        <begin position="143"/>
        <end position="165"/>
    </location>
</feature>
<organism evidence="7 8">
    <name type="scientific">Candidatus Phocaeicola faecigallinarum</name>
    <dbReference type="NCBI Taxonomy" id="2838732"/>
    <lineage>
        <taxon>Bacteria</taxon>
        <taxon>Pseudomonadati</taxon>
        <taxon>Bacteroidota</taxon>
        <taxon>Bacteroidia</taxon>
        <taxon>Bacteroidales</taxon>
        <taxon>Bacteroidaceae</taxon>
        <taxon>Phocaeicola</taxon>
    </lineage>
</organism>
<feature type="transmembrane region" description="Helical" evidence="6">
    <location>
        <begin position="27"/>
        <end position="45"/>
    </location>
</feature>
<keyword evidence="4 6" id="KW-1133">Transmembrane helix</keyword>
<evidence type="ECO:0000256" key="1">
    <source>
        <dbReference type="ARBA" id="ARBA00004141"/>
    </source>
</evidence>
<dbReference type="InterPro" id="IPR006214">
    <property type="entry name" value="Bax_inhibitor_1-related"/>
</dbReference>
<feature type="transmembrane region" description="Helical" evidence="6">
    <location>
        <begin position="60"/>
        <end position="78"/>
    </location>
</feature>
<comment type="caution">
    <text evidence="7">The sequence shown here is derived from an EMBL/GenBank/DDBJ whole genome shotgun (WGS) entry which is preliminary data.</text>
</comment>
<protein>
    <submittedName>
        <fullName evidence="7">Bax inhibitor-1/YccA family protein</fullName>
    </submittedName>
</protein>
<dbReference type="GO" id="GO:0005886">
    <property type="term" value="C:plasma membrane"/>
    <property type="evidence" value="ECO:0007669"/>
    <property type="project" value="TreeGrafter"/>
</dbReference>
<reference evidence="7" key="2">
    <citation type="submission" date="2021-04" db="EMBL/GenBank/DDBJ databases">
        <authorList>
            <person name="Gilroy R."/>
        </authorList>
    </citation>
    <scope>NUCLEOTIDE SEQUENCE</scope>
    <source>
        <strain evidence="7">G4-2901</strain>
    </source>
</reference>
<evidence type="ECO:0000313" key="7">
    <source>
        <dbReference type="EMBL" id="MBU3836903.1"/>
    </source>
</evidence>